<organism evidence="15 16">
    <name type="scientific">Metabacillus niabensis</name>
    <dbReference type="NCBI Taxonomy" id="324854"/>
    <lineage>
        <taxon>Bacteria</taxon>
        <taxon>Bacillati</taxon>
        <taxon>Bacillota</taxon>
        <taxon>Bacilli</taxon>
        <taxon>Bacillales</taxon>
        <taxon>Bacillaceae</taxon>
        <taxon>Metabacillus</taxon>
    </lineage>
</organism>
<keyword evidence="8" id="KW-0378">Hydrolase</keyword>
<feature type="transmembrane region" description="Helical" evidence="13">
    <location>
        <begin position="21"/>
        <end position="42"/>
    </location>
</feature>
<dbReference type="GO" id="GO:0006508">
    <property type="term" value="P:proteolysis"/>
    <property type="evidence" value="ECO:0007669"/>
    <property type="project" value="UniProtKB-KW"/>
</dbReference>
<evidence type="ECO:0000259" key="14">
    <source>
        <dbReference type="Pfam" id="PF02163"/>
    </source>
</evidence>
<dbReference type="PANTHER" id="PTHR35864">
    <property type="entry name" value="ZINC METALLOPROTEASE MJ0611-RELATED"/>
    <property type="match status" value="1"/>
</dbReference>
<feature type="transmembrane region" description="Helical" evidence="13">
    <location>
        <begin position="62"/>
        <end position="82"/>
    </location>
</feature>
<evidence type="ECO:0000256" key="10">
    <source>
        <dbReference type="ARBA" id="ARBA00022989"/>
    </source>
</evidence>
<dbReference type="Pfam" id="PF02163">
    <property type="entry name" value="Peptidase_M50"/>
    <property type="match status" value="1"/>
</dbReference>
<evidence type="ECO:0000256" key="7">
    <source>
        <dbReference type="ARBA" id="ARBA00022723"/>
    </source>
</evidence>
<evidence type="ECO:0000256" key="3">
    <source>
        <dbReference type="ARBA" id="ARBA00007931"/>
    </source>
</evidence>
<evidence type="ECO:0000313" key="16">
    <source>
        <dbReference type="Proteomes" id="UP001232245"/>
    </source>
</evidence>
<evidence type="ECO:0000256" key="2">
    <source>
        <dbReference type="ARBA" id="ARBA00004651"/>
    </source>
</evidence>
<keyword evidence="9" id="KW-0862">Zinc</keyword>
<reference evidence="15 16" key="1">
    <citation type="submission" date="2023-07" db="EMBL/GenBank/DDBJ databases">
        <title>Genomic Encyclopedia of Type Strains, Phase IV (KMG-IV): sequencing the most valuable type-strain genomes for metagenomic binning, comparative biology and taxonomic classification.</title>
        <authorList>
            <person name="Goeker M."/>
        </authorList>
    </citation>
    <scope>NUCLEOTIDE SEQUENCE [LARGE SCALE GENOMIC DNA]</scope>
    <source>
        <strain evidence="15 16">DSM 17723</strain>
    </source>
</reference>
<keyword evidence="11" id="KW-0482">Metalloprotease</keyword>
<evidence type="ECO:0000256" key="8">
    <source>
        <dbReference type="ARBA" id="ARBA00022801"/>
    </source>
</evidence>
<feature type="transmembrane region" description="Helical" evidence="13">
    <location>
        <begin position="184"/>
        <end position="205"/>
    </location>
</feature>
<evidence type="ECO:0000256" key="11">
    <source>
        <dbReference type="ARBA" id="ARBA00023049"/>
    </source>
</evidence>
<dbReference type="Proteomes" id="UP001232245">
    <property type="component" value="Unassembled WGS sequence"/>
</dbReference>
<name>A0ABT9Z3W2_9BACI</name>
<keyword evidence="7" id="KW-0479">Metal-binding</keyword>
<protein>
    <submittedName>
        <fullName evidence="15">Zn-dependent protease</fullName>
    </submittedName>
</protein>
<evidence type="ECO:0000256" key="5">
    <source>
        <dbReference type="ARBA" id="ARBA00022670"/>
    </source>
</evidence>
<dbReference type="GO" id="GO:0008233">
    <property type="term" value="F:peptidase activity"/>
    <property type="evidence" value="ECO:0007669"/>
    <property type="project" value="UniProtKB-KW"/>
</dbReference>
<comment type="cofactor">
    <cofactor evidence="1">
        <name>Zn(2+)</name>
        <dbReference type="ChEBI" id="CHEBI:29105"/>
    </cofactor>
</comment>
<proteinExistence type="inferred from homology"/>
<evidence type="ECO:0000256" key="6">
    <source>
        <dbReference type="ARBA" id="ARBA00022692"/>
    </source>
</evidence>
<comment type="subcellular location">
    <subcellularLocation>
        <location evidence="2">Cell membrane</location>
        <topology evidence="2">Multi-pass membrane protein</topology>
    </subcellularLocation>
</comment>
<comment type="caution">
    <text evidence="15">The sequence shown here is derived from an EMBL/GenBank/DDBJ whole genome shotgun (WGS) entry which is preliminary data.</text>
</comment>
<dbReference type="InterPro" id="IPR052348">
    <property type="entry name" value="Metallopeptidase_M50B"/>
</dbReference>
<keyword evidence="4" id="KW-1003">Cell membrane</keyword>
<feature type="transmembrane region" description="Helical" evidence="13">
    <location>
        <begin position="94"/>
        <end position="121"/>
    </location>
</feature>
<dbReference type="PANTHER" id="PTHR35864:SF1">
    <property type="entry name" value="ZINC METALLOPROTEASE YWHC-RELATED"/>
    <property type="match status" value="1"/>
</dbReference>
<comment type="similarity">
    <text evidence="3">Belongs to the peptidase M50B family.</text>
</comment>
<evidence type="ECO:0000256" key="9">
    <source>
        <dbReference type="ARBA" id="ARBA00022833"/>
    </source>
</evidence>
<gene>
    <name evidence="15" type="ORF">J2S02_003040</name>
</gene>
<dbReference type="EMBL" id="JAUSTZ010000006">
    <property type="protein sequence ID" value="MDQ0226695.1"/>
    <property type="molecule type" value="Genomic_DNA"/>
</dbReference>
<keyword evidence="12 13" id="KW-0472">Membrane</keyword>
<evidence type="ECO:0000256" key="4">
    <source>
        <dbReference type="ARBA" id="ARBA00022475"/>
    </source>
</evidence>
<evidence type="ECO:0000313" key="15">
    <source>
        <dbReference type="EMBL" id="MDQ0226695.1"/>
    </source>
</evidence>
<keyword evidence="6 13" id="KW-0812">Transmembrane</keyword>
<keyword evidence="10 13" id="KW-1133">Transmembrane helix</keyword>
<dbReference type="InterPro" id="IPR008915">
    <property type="entry name" value="Peptidase_M50"/>
</dbReference>
<evidence type="ECO:0000256" key="1">
    <source>
        <dbReference type="ARBA" id="ARBA00001947"/>
    </source>
</evidence>
<dbReference type="InterPro" id="IPR044537">
    <property type="entry name" value="Rip2-like"/>
</dbReference>
<dbReference type="CDD" id="cd06158">
    <property type="entry name" value="S2P-M50_like_1"/>
    <property type="match status" value="1"/>
</dbReference>
<evidence type="ECO:0000256" key="13">
    <source>
        <dbReference type="SAM" id="Phobius"/>
    </source>
</evidence>
<evidence type="ECO:0000256" key="12">
    <source>
        <dbReference type="ARBA" id="ARBA00023136"/>
    </source>
</evidence>
<feature type="domain" description="Peptidase M50" evidence="14">
    <location>
        <begin position="22"/>
        <end position="193"/>
    </location>
</feature>
<keyword evidence="5 15" id="KW-0645">Protease</keyword>
<keyword evidence="16" id="KW-1185">Reference proteome</keyword>
<sequence length="228" mass="25907">MERLEETIGQFLAFPLQMIPYVVITLVVAFTFHEFAHAYVAYKFGDPTAKRQGRLTLSPLAHLDPFGTILIFIAGFGWARPVPVNRYFFKRPRLAGVLVSVAGPLSNLVIAFLGTAIWYILISTNILMALPESMMYGLEDFFNIFVSLNVMLFIFNLLPFPPLDGYRIIEDLAPAHIRAKMTQYESYGIIIFLILVITPLDQYIIQPIFAVGRPLVMEMFHFLLSPII</sequence>
<feature type="transmembrane region" description="Helical" evidence="13">
    <location>
        <begin position="141"/>
        <end position="163"/>
    </location>
</feature>
<accession>A0ABT9Z3W2</accession>